<dbReference type="GO" id="GO:0046872">
    <property type="term" value="F:metal ion binding"/>
    <property type="evidence" value="ECO:0007669"/>
    <property type="project" value="InterPro"/>
</dbReference>
<dbReference type="EMBL" id="JACMSC010000003">
    <property type="protein sequence ID" value="KAG6530069.1"/>
    <property type="molecule type" value="Genomic_DNA"/>
</dbReference>
<dbReference type="PANTHER" id="PTHR21454">
    <property type="entry name" value="DPH3 HOMOLOG-RELATED"/>
    <property type="match status" value="1"/>
</dbReference>
<sequence length="387" mass="42039">MASKLEEHGLLASGLVQKIVDLVVCNMGGPADDAIVIQRRWTRKSCEMRDALNTNVNLTCKLVKASCYTGTDEGAVNSIKVDCGSECIADFMGAPGTLIPITRMENSRNCVLVDVIAHLWFSARNSSVCKLLPRPSSDQLAKEMAGAMRTAAPWMLHLVVALVVAGTAKADAHNEVLTPCDDAKIQRWDGFTFGIAFSGRESFFSNDVQLSPCDSRLPLSSNGAQLAVFRPKVDEISLLTVNVSTNTLISGGGYMVAFSGRKYAARSFPTFVGNSSFVVTGFTLVLEFQEGTLVNLYWKKDGCSQCSENESFVCLHGQDCAIKTSSCTSQGGSIDCRIGIQLAFSGTDKHDAVLNSWYEVYNLRQYSLFRLFSNLKGSLTSQFGNVF</sequence>
<reference evidence="2 3" key="1">
    <citation type="submission" date="2020-08" db="EMBL/GenBank/DDBJ databases">
        <title>Plant Genome Project.</title>
        <authorList>
            <person name="Zhang R.-G."/>
        </authorList>
    </citation>
    <scope>NUCLEOTIDE SEQUENCE [LARGE SCALE GENOMIC DNA]</scope>
    <source>
        <tissue evidence="2">Rhizome</tissue>
    </source>
</reference>
<feature type="domain" description="EDR1/CTR1/ARMC3-like peptidase-like" evidence="1">
    <location>
        <begin position="52"/>
        <end position="99"/>
    </location>
</feature>
<evidence type="ECO:0000313" key="2">
    <source>
        <dbReference type="EMBL" id="KAG6530069.1"/>
    </source>
</evidence>
<dbReference type="PANTHER" id="PTHR21454:SF41">
    <property type="entry name" value="EXPP1 PROTEIN"/>
    <property type="match status" value="1"/>
</dbReference>
<dbReference type="Proteomes" id="UP000734854">
    <property type="component" value="Unassembled WGS sequence"/>
</dbReference>
<protein>
    <recommendedName>
        <fullName evidence="1">EDR1/CTR1/ARMC3-like peptidase-like domain-containing protein</fullName>
    </recommendedName>
</protein>
<evidence type="ECO:0000313" key="3">
    <source>
        <dbReference type="Proteomes" id="UP000734854"/>
    </source>
</evidence>
<name>A0A8J5HP63_ZINOF</name>
<keyword evidence="3" id="KW-1185">Reference proteome</keyword>
<dbReference type="GO" id="GO:0017183">
    <property type="term" value="P:protein histidyl modification to diphthamide"/>
    <property type="evidence" value="ECO:0007669"/>
    <property type="project" value="InterPro"/>
</dbReference>
<gene>
    <name evidence="2" type="ORF">ZIOFF_012290</name>
</gene>
<organism evidence="2 3">
    <name type="scientific">Zingiber officinale</name>
    <name type="common">Ginger</name>
    <name type="synonym">Amomum zingiber</name>
    <dbReference type="NCBI Taxonomy" id="94328"/>
    <lineage>
        <taxon>Eukaryota</taxon>
        <taxon>Viridiplantae</taxon>
        <taxon>Streptophyta</taxon>
        <taxon>Embryophyta</taxon>
        <taxon>Tracheophyta</taxon>
        <taxon>Spermatophyta</taxon>
        <taxon>Magnoliopsida</taxon>
        <taxon>Liliopsida</taxon>
        <taxon>Zingiberales</taxon>
        <taxon>Zingiberaceae</taxon>
        <taxon>Zingiber</taxon>
    </lineage>
</organism>
<evidence type="ECO:0000259" key="1">
    <source>
        <dbReference type="Pfam" id="PF14381"/>
    </source>
</evidence>
<dbReference type="GO" id="GO:0005829">
    <property type="term" value="C:cytosol"/>
    <property type="evidence" value="ECO:0007669"/>
    <property type="project" value="TreeGrafter"/>
</dbReference>
<dbReference type="InterPro" id="IPR044248">
    <property type="entry name" value="DPH3/4-like"/>
</dbReference>
<proteinExistence type="predicted"/>
<comment type="caution">
    <text evidence="2">The sequence shown here is derived from an EMBL/GenBank/DDBJ whole genome shotgun (WGS) entry which is preliminary data.</text>
</comment>
<dbReference type="Pfam" id="PF14381">
    <property type="entry name" value="EDR1_CTR1_ARMC3_pept"/>
    <property type="match status" value="1"/>
</dbReference>
<dbReference type="AlphaFoldDB" id="A0A8J5HP63"/>
<dbReference type="InterPro" id="IPR055164">
    <property type="entry name" value="EDR1/CTR1/ARMC3-like_pept-like"/>
</dbReference>
<accession>A0A8J5HP63</accession>